<dbReference type="AlphaFoldDB" id="A0A1A8S8R4"/>
<accession>A0A1A8S8R4</accession>
<gene>
    <name evidence="2" type="primary">KBTBD2</name>
</gene>
<keyword evidence="1" id="KW-0812">Transmembrane</keyword>
<dbReference type="EMBL" id="HAEI01011879">
    <property type="protein sequence ID" value="SBS14347.1"/>
    <property type="molecule type" value="Transcribed_RNA"/>
</dbReference>
<name>A0A1A8S8R4_9TELE</name>
<evidence type="ECO:0000256" key="1">
    <source>
        <dbReference type="SAM" id="Phobius"/>
    </source>
</evidence>
<feature type="non-terminal residue" evidence="2">
    <location>
        <position position="1"/>
    </location>
</feature>
<keyword evidence="1" id="KW-1133">Transmembrane helix</keyword>
<organism evidence="2">
    <name type="scientific">Nothobranchius rachovii</name>
    <name type="common">bluefin notho</name>
    <dbReference type="NCBI Taxonomy" id="451742"/>
    <lineage>
        <taxon>Eukaryota</taxon>
        <taxon>Metazoa</taxon>
        <taxon>Chordata</taxon>
        <taxon>Craniata</taxon>
        <taxon>Vertebrata</taxon>
        <taxon>Euteleostomi</taxon>
        <taxon>Actinopterygii</taxon>
        <taxon>Neopterygii</taxon>
        <taxon>Teleostei</taxon>
        <taxon>Neoteleostei</taxon>
        <taxon>Acanthomorphata</taxon>
        <taxon>Ovalentaria</taxon>
        <taxon>Atherinomorphae</taxon>
        <taxon>Cyprinodontiformes</taxon>
        <taxon>Nothobranchiidae</taxon>
        <taxon>Nothobranchius</taxon>
    </lineage>
</organism>
<keyword evidence="1" id="KW-0472">Membrane</keyword>
<sequence length="37" mass="4040">GGGGGGSFWEGWPDFKTLGLNLTVLVLFVSFCRRDFC</sequence>
<protein>
    <submittedName>
        <fullName evidence="2">Kelch repeat and BTB (POZ) domain containing 2</fullName>
    </submittedName>
</protein>
<reference evidence="2" key="1">
    <citation type="submission" date="2016-05" db="EMBL/GenBank/DDBJ databases">
        <authorList>
            <person name="Lavstsen T."/>
            <person name="Jespersen J.S."/>
        </authorList>
    </citation>
    <scope>NUCLEOTIDE SEQUENCE</scope>
    <source>
        <tissue evidence="2">Brain</tissue>
    </source>
</reference>
<proteinExistence type="predicted"/>
<reference evidence="2" key="2">
    <citation type="submission" date="2016-06" db="EMBL/GenBank/DDBJ databases">
        <title>The genome of a short-lived fish provides insights into sex chromosome evolution and the genetic control of aging.</title>
        <authorList>
            <person name="Reichwald K."/>
            <person name="Felder M."/>
            <person name="Petzold A."/>
            <person name="Koch P."/>
            <person name="Groth M."/>
            <person name="Platzer M."/>
        </authorList>
    </citation>
    <scope>NUCLEOTIDE SEQUENCE</scope>
    <source>
        <tissue evidence="2">Brain</tissue>
    </source>
</reference>
<evidence type="ECO:0000313" key="2">
    <source>
        <dbReference type="EMBL" id="SBS14347.1"/>
    </source>
</evidence>
<feature type="transmembrane region" description="Helical" evidence="1">
    <location>
        <begin position="15"/>
        <end position="32"/>
    </location>
</feature>